<dbReference type="STRING" id="940190.MPTP_1528"/>
<evidence type="ECO:0000313" key="1">
    <source>
        <dbReference type="EMBL" id="BAK21957.1"/>
    </source>
</evidence>
<dbReference type="EMBL" id="AP012200">
    <property type="protein sequence ID" value="BAK21957.1"/>
    <property type="molecule type" value="Genomic_DNA"/>
</dbReference>
<gene>
    <name evidence="1" type="ordered locus">MPTP_1528</name>
</gene>
<dbReference type="Gene3D" id="3.90.79.10">
    <property type="entry name" value="Nucleoside Triphosphate Pyrophosphohydrolase"/>
    <property type="match status" value="1"/>
</dbReference>
<dbReference type="KEGG" id="mps:MPTP_1528"/>
<dbReference type="HOGENOM" id="CLU_170087_0_0_9"/>
<dbReference type="AlphaFoldDB" id="F3YBS9"/>
<organism evidence="1 2">
    <name type="scientific">Melissococcus plutonius (strain ATCC 35311 / DSM 29964 / CIP 104052 / LMG 20360 / NCIMB 702443)</name>
    <dbReference type="NCBI Taxonomy" id="940190"/>
    <lineage>
        <taxon>Bacteria</taxon>
        <taxon>Bacillati</taxon>
        <taxon>Bacillota</taxon>
        <taxon>Bacilli</taxon>
        <taxon>Lactobacillales</taxon>
        <taxon>Enterococcaceae</taxon>
        <taxon>Melissococcus</taxon>
    </lineage>
</organism>
<accession>F3YBS9</accession>
<dbReference type="InterPro" id="IPR015797">
    <property type="entry name" value="NUDIX_hydrolase-like_dom_sf"/>
</dbReference>
<proteinExistence type="predicted"/>
<dbReference type="Proteomes" id="UP000008456">
    <property type="component" value="Chromosome"/>
</dbReference>
<dbReference type="RefSeq" id="WP_013774393.1">
    <property type="nucleotide sequence ID" value="NC_015516.1"/>
</dbReference>
<protein>
    <submittedName>
        <fullName evidence="1">MutT/Nudix family protein</fullName>
    </submittedName>
</protein>
<reference key="2">
    <citation type="submission" date="2011-04" db="EMBL/GenBank/DDBJ databases">
        <title>Whole genome sequence of Melissococcus plutonius ATCC 35311.</title>
        <authorList>
            <person name="Okumura K."/>
            <person name="Arai R."/>
            <person name="Osaki M."/>
            <person name="Okura M."/>
            <person name="Kirikae T."/>
            <person name="Takamatsu D."/>
            <person name="Akiyama T."/>
        </authorList>
    </citation>
    <scope>NUCLEOTIDE SEQUENCE</scope>
    <source>
        <strain>ATCC 35311</strain>
    </source>
</reference>
<reference evidence="1 2" key="1">
    <citation type="journal article" date="2011" name="J. Bacteriol.">
        <title>Complete genome sequence of Melissococcus plutonius ATCC 35311.</title>
        <authorList>
            <person name="Okumura K."/>
            <person name="Arai R."/>
            <person name="Okura M."/>
            <person name="Kirikae T."/>
            <person name="Takamatsu D."/>
            <person name="Osaki M."/>
            <person name="Miyoshi-Akiyama T."/>
        </authorList>
    </citation>
    <scope>NUCLEOTIDE SEQUENCE [LARGE SCALE GENOMIC DNA]</scope>
    <source>
        <strain evidence="2">ATCC 35311 / CIP 104052 / LMG 20360 / NCIMB 702443</strain>
    </source>
</reference>
<dbReference type="SUPFAM" id="SSF55811">
    <property type="entry name" value="Nudix"/>
    <property type="match status" value="1"/>
</dbReference>
<sequence>MPGGWADVGYSPSEIARKETLEESGLDVTPISLFKVIDKAKHPYPKSLEYVYKLFFYCKANSYITKTGLETSEIAFFSITEIITLENISIHRNTKEDLMDAFSFHQNPTRDTKFD</sequence>
<keyword evidence="2" id="KW-1185">Reference proteome</keyword>
<evidence type="ECO:0000313" key="2">
    <source>
        <dbReference type="Proteomes" id="UP000008456"/>
    </source>
</evidence>
<name>F3YBS9_MELPT</name>